<reference evidence="3 4" key="1">
    <citation type="submission" date="2019-12" db="EMBL/GenBank/DDBJ databases">
        <title>Full genome sequence of a Bacillus safensis strain isolated from commercially available natto in Indonesia.</title>
        <authorList>
            <person name="Yoshida M."/>
            <person name="Uomi M."/>
            <person name="Waturangi D."/>
            <person name="Ekaputri J.J."/>
            <person name="Setiamarga D.H.E."/>
        </authorList>
    </citation>
    <scope>NUCLEOTIDE SEQUENCE [LARGE SCALE GENOMIC DNA]</scope>
    <source>
        <strain evidence="3 4">IDN1</strain>
    </source>
</reference>
<feature type="domain" description="Aminotransferase class V" evidence="2">
    <location>
        <begin position="5"/>
        <end position="77"/>
    </location>
</feature>
<proteinExistence type="predicted"/>
<dbReference type="SUPFAM" id="SSF53383">
    <property type="entry name" value="PLP-dependent transferases"/>
    <property type="match status" value="1"/>
</dbReference>
<dbReference type="PANTHER" id="PTHR11601">
    <property type="entry name" value="CYSTEINE DESULFURYLASE FAMILY MEMBER"/>
    <property type="match status" value="1"/>
</dbReference>
<gene>
    <name evidence="3" type="ORF">BsIDN1_51950</name>
</gene>
<dbReference type="EMBL" id="AP021906">
    <property type="protein sequence ID" value="BBP91577.1"/>
    <property type="molecule type" value="Genomic_DNA"/>
</dbReference>
<evidence type="ECO:0000313" key="4">
    <source>
        <dbReference type="Proteomes" id="UP000464658"/>
    </source>
</evidence>
<dbReference type="PANTHER" id="PTHR11601:SF50">
    <property type="entry name" value="CYSTEINE DESULFURASE ISCS 2-RELATED"/>
    <property type="match status" value="1"/>
</dbReference>
<dbReference type="Gene3D" id="1.10.260.50">
    <property type="match status" value="1"/>
</dbReference>
<dbReference type="InterPro" id="IPR015421">
    <property type="entry name" value="PyrdxlP-dep_Trfase_major"/>
</dbReference>
<dbReference type="Proteomes" id="UP000464658">
    <property type="component" value="Chromosome"/>
</dbReference>
<protein>
    <recommendedName>
        <fullName evidence="2">Aminotransferase class V domain-containing protein</fullName>
    </recommendedName>
</protein>
<evidence type="ECO:0000259" key="2">
    <source>
        <dbReference type="Pfam" id="PF00266"/>
    </source>
</evidence>
<evidence type="ECO:0000313" key="3">
    <source>
        <dbReference type="EMBL" id="BBP91577.1"/>
    </source>
</evidence>
<organism evidence="3 4">
    <name type="scientific">Bacillus safensis</name>
    <dbReference type="NCBI Taxonomy" id="561879"/>
    <lineage>
        <taxon>Bacteria</taxon>
        <taxon>Bacillati</taxon>
        <taxon>Bacillota</taxon>
        <taxon>Bacilli</taxon>
        <taxon>Bacillales</taxon>
        <taxon>Bacillaceae</taxon>
        <taxon>Bacillus</taxon>
    </lineage>
</organism>
<dbReference type="AlphaFoldDB" id="A0A5S9MDN1"/>
<comment type="cofactor">
    <cofactor evidence="1">
        <name>pyridoxal 5'-phosphate</name>
        <dbReference type="ChEBI" id="CHEBI:597326"/>
    </cofactor>
</comment>
<evidence type="ECO:0000256" key="1">
    <source>
        <dbReference type="ARBA" id="ARBA00001933"/>
    </source>
</evidence>
<accession>A0A5S9MDN1</accession>
<dbReference type="Pfam" id="PF00266">
    <property type="entry name" value="Aminotran_5"/>
    <property type="match status" value="1"/>
</dbReference>
<name>A0A5S9MDN1_BACIA</name>
<dbReference type="InterPro" id="IPR015424">
    <property type="entry name" value="PyrdxlP-dep_Trfase"/>
</dbReference>
<sequence>MALNKQLDVDILTMSGHKIHGLKGTGALFLKKDVTLAPFITGGEQELGLRSGTENPAGAVSLAKAMKQSFEQLDKYHDEMLNLKTQLQKTAWRHRRYCDEHTAGAKCAAHCEFFSAGYSN</sequence>
<dbReference type="Gene3D" id="3.40.640.10">
    <property type="entry name" value="Type I PLP-dependent aspartate aminotransferase-like (Major domain)"/>
    <property type="match status" value="1"/>
</dbReference>
<dbReference type="InterPro" id="IPR000192">
    <property type="entry name" value="Aminotrans_V_dom"/>
</dbReference>